<name>B7PQV8_IXOSC</name>
<dbReference type="EMBL" id="DS768292">
    <property type="protein sequence ID" value="EEC08980.1"/>
    <property type="molecule type" value="Genomic_DNA"/>
</dbReference>
<feature type="non-terminal residue" evidence="1">
    <location>
        <position position="79"/>
    </location>
</feature>
<dbReference type="AlphaFoldDB" id="B7PQV8"/>
<dbReference type="PaxDb" id="6945-B7PQV8"/>
<dbReference type="VEuPathDB" id="VectorBase:ISCW005466"/>
<protein>
    <submittedName>
        <fullName evidence="1 2">Uncharacterized protein</fullName>
    </submittedName>
</protein>
<evidence type="ECO:0000313" key="1">
    <source>
        <dbReference type="EMBL" id="EEC08980.1"/>
    </source>
</evidence>
<organism>
    <name type="scientific">Ixodes scapularis</name>
    <name type="common">Black-legged tick</name>
    <name type="synonym">Deer tick</name>
    <dbReference type="NCBI Taxonomy" id="6945"/>
    <lineage>
        <taxon>Eukaryota</taxon>
        <taxon>Metazoa</taxon>
        <taxon>Ecdysozoa</taxon>
        <taxon>Arthropoda</taxon>
        <taxon>Chelicerata</taxon>
        <taxon>Arachnida</taxon>
        <taxon>Acari</taxon>
        <taxon>Parasitiformes</taxon>
        <taxon>Ixodida</taxon>
        <taxon>Ixodoidea</taxon>
        <taxon>Ixodidae</taxon>
        <taxon>Ixodinae</taxon>
        <taxon>Ixodes</taxon>
    </lineage>
</organism>
<dbReference type="Proteomes" id="UP000001555">
    <property type="component" value="Unassembled WGS sequence"/>
</dbReference>
<dbReference type="VEuPathDB" id="VectorBase:ISCI005466"/>
<accession>B7PQV8</accession>
<keyword evidence="3" id="KW-1185">Reference proteome</keyword>
<reference evidence="1 3" key="1">
    <citation type="submission" date="2008-03" db="EMBL/GenBank/DDBJ databases">
        <title>Annotation of Ixodes scapularis.</title>
        <authorList>
            <consortium name="Ixodes scapularis Genome Project Consortium"/>
            <person name="Caler E."/>
            <person name="Hannick L.I."/>
            <person name="Bidwell S."/>
            <person name="Joardar V."/>
            <person name="Thiagarajan M."/>
            <person name="Amedeo P."/>
            <person name="Galinsky K.J."/>
            <person name="Schobel S."/>
            <person name="Inman J."/>
            <person name="Hostetler J."/>
            <person name="Miller J."/>
            <person name="Hammond M."/>
            <person name="Megy K."/>
            <person name="Lawson D."/>
            <person name="Kodira C."/>
            <person name="Sutton G."/>
            <person name="Meyer J."/>
            <person name="Hill C.A."/>
            <person name="Birren B."/>
            <person name="Nene V."/>
            <person name="Collins F."/>
            <person name="Alarcon-Chaidez F."/>
            <person name="Wikel S."/>
            <person name="Strausberg R."/>
        </authorList>
    </citation>
    <scope>NUCLEOTIDE SEQUENCE [LARGE SCALE GENOMIC DNA]</scope>
    <source>
        <strain evidence="3">Wikel</strain>
        <strain evidence="1">Wikel colony</strain>
    </source>
</reference>
<dbReference type="EnsemblMetazoa" id="ISCW005466-RA">
    <property type="protein sequence ID" value="ISCW005466-PA"/>
    <property type="gene ID" value="ISCW005466"/>
</dbReference>
<evidence type="ECO:0000313" key="3">
    <source>
        <dbReference type="Proteomes" id="UP000001555"/>
    </source>
</evidence>
<evidence type="ECO:0000313" key="2">
    <source>
        <dbReference type="EnsemblMetazoa" id="ISCW005466-PA"/>
    </source>
</evidence>
<reference evidence="2" key="2">
    <citation type="submission" date="2020-05" db="UniProtKB">
        <authorList>
            <consortium name="EnsemblMetazoa"/>
        </authorList>
    </citation>
    <scope>IDENTIFICATION</scope>
    <source>
        <strain evidence="2">wikel</strain>
    </source>
</reference>
<gene>
    <name evidence="1" type="ORF">IscW_ISCW005466</name>
</gene>
<dbReference type="EMBL" id="ABJB010574863">
    <property type="status" value="NOT_ANNOTATED_CDS"/>
    <property type="molecule type" value="Genomic_DNA"/>
</dbReference>
<feature type="non-terminal residue" evidence="1">
    <location>
        <position position="1"/>
    </location>
</feature>
<dbReference type="HOGENOM" id="CLU_2612843_0_0_1"/>
<sequence>PAAWRTHLTGPGAAPRRVRLRDSPRWSLAMADRRLSSGPRSLHGLRADGCRRRLPLARPRSIAVTRRGLGGQRRAADVV</sequence>
<proteinExistence type="predicted"/>
<dbReference type="InParanoid" id="B7PQV8"/>